<dbReference type="AlphaFoldDB" id="A0A2G5UJX2"/>
<evidence type="ECO:0000313" key="1">
    <source>
        <dbReference type="EMBL" id="PIC39536.1"/>
    </source>
</evidence>
<accession>A0A2G5UJX2</accession>
<keyword evidence="2" id="KW-1185">Reference proteome</keyword>
<dbReference type="EMBL" id="PDUG01000003">
    <property type="protein sequence ID" value="PIC39536.1"/>
    <property type="molecule type" value="Genomic_DNA"/>
</dbReference>
<organism evidence="1 2">
    <name type="scientific">Caenorhabditis nigoni</name>
    <dbReference type="NCBI Taxonomy" id="1611254"/>
    <lineage>
        <taxon>Eukaryota</taxon>
        <taxon>Metazoa</taxon>
        <taxon>Ecdysozoa</taxon>
        <taxon>Nematoda</taxon>
        <taxon>Chromadorea</taxon>
        <taxon>Rhabditida</taxon>
        <taxon>Rhabditina</taxon>
        <taxon>Rhabditomorpha</taxon>
        <taxon>Rhabditoidea</taxon>
        <taxon>Rhabditidae</taxon>
        <taxon>Peloderinae</taxon>
        <taxon>Caenorhabditis</taxon>
    </lineage>
</organism>
<protein>
    <submittedName>
        <fullName evidence="1">Uncharacterized protein</fullName>
    </submittedName>
</protein>
<gene>
    <name evidence="1" type="primary">Cni-ZK1058.9</name>
    <name evidence="1" type="synonym">Cnig_chr_III.g11191</name>
    <name evidence="1" type="ORF">B9Z55_011191</name>
</gene>
<reference evidence="2" key="1">
    <citation type="submission" date="2017-10" db="EMBL/GenBank/DDBJ databases">
        <title>Rapid genome shrinkage in a self-fertile nematode reveals novel sperm competition proteins.</title>
        <authorList>
            <person name="Yin D."/>
            <person name="Schwarz E.M."/>
            <person name="Thomas C.G."/>
            <person name="Felde R.L."/>
            <person name="Korf I.F."/>
            <person name="Cutter A.D."/>
            <person name="Schartner C.M."/>
            <person name="Ralston E.J."/>
            <person name="Meyer B.J."/>
            <person name="Haag E.S."/>
        </authorList>
    </citation>
    <scope>NUCLEOTIDE SEQUENCE [LARGE SCALE GENOMIC DNA]</scope>
    <source>
        <strain evidence="2">JU1422</strain>
    </source>
</reference>
<comment type="caution">
    <text evidence="1">The sequence shown here is derived from an EMBL/GenBank/DDBJ whole genome shotgun (WGS) entry which is preliminary data.</text>
</comment>
<dbReference type="Proteomes" id="UP000230233">
    <property type="component" value="Chromosome III"/>
</dbReference>
<sequence length="330" mass="38930">MMQKYDGRVKRELVPQNSAIRNGSVRERAWEPSLDIQPHPYPIHTRTPYLVRSRMIANALAAAKRLLDDSRGQSWEQLARKYTLGLSAAPCVERLSEEELDESFDTMPEYHNYRFNRSRSVDLSSISREKYLSRWSRENTPVDNEKRYASHVRRSYTPVRDIASVEHVNDGNLHRSRTPIAAVTAPYHTNIHYRSEIEPFRKYDTFGLRTWSYPIYKYVYGREGDYRRPYSFDRNYGTTPVYTPPQLAAESRPITTRRGYSGYSYLANETHFDIASRPKSLSSYMYNTKYLGTTSAPWYWSYYGNSHLRHFNSYRPHNYTSSTASWSRYY</sequence>
<dbReference type="STRING" id="1611254.A0A2G5UJX2"/>
<proteinExistence type="predicted"/>
<name>A0A2G5UJX2_9PELO</name>
<dbReference type="OrthoDB" id="5836460at2759"/>
<evidence type="ECO:0000313" key="2">
    <source>
        <dbReference type="Proteomes" id="UP000230233"/>
    </source>
</evidence>